<dbReference type="GO" id="GO:0006096">
    <property type="term" value="P:glycolytic process"/>
    <property type="evidence" value="ECO:0007669"/>
    <property type="project" value="InterPro"/>
</dbReference>
<evidence type="ECO:0000256" key="2">
    <source>
        <dbReference type="ARBA" id="ARBA00022777"/>
    </source>
</evidence>
<dbReference type="Proteomes" id="UP000275727">
    <property type="component" value="Chromosome"/>
</dbReference>
<keyword evidence="2" id="KW-0418">Kinase</keyword>
<dbReference type="SUPFAM" id="SSF53067">
    <property type="entry name" value="Actin-like ATPase domain"/>
    <property type="match status" value="1"/>
</dbReference>
<dbReference type="Proteomes" id="UP000276029">
    <property type="component" value="Unassembled WGS sequence"/>
</dbReference>
<dbReference type="EMBL" id="AP018711">
    <property type="protein sequence ID" value="BBE34750.1"/>
    <property type="molecule type" value="Genomic_DNA"/>
</dbReference>
<evidence type="ECO:0000256" key="1">
    <source>
        <dbReference type="ARBA" id="ARBA00022679"/>
    </source>
</evidence>
<dbReference type="Pfam" id="PF02685">
    <property type="entry name" value="Glucokinase"/>
    <property type="match status" value="1"/>
</dbReference>
<evidence type="ECO:0000313" key="4">
    <source>
        <dbReference type="EMBL" id="BBE34750.1"/>
    </source>
</evidence>
<dbReference type="Gene3D" id="3.30.420.40">
    <property type="match status" value="1"/>
</dbReference>
<evidence type="ECO:0000256" key="3">
    <source>
        <dbReference type="RuleBase" id="RU004046"/>
    </source>
</evidence>
<keyword evidence="7" id="KW-1185">Reference proteome</keyword>
<dbReference type="PANTHER" id="PTHR47690:SF1">
    <property type="entry name" value="GLUCOKINASE"/>
    <property type="match status" value="1"/>
</dbReference>
<dbReference type="InterPro" id="IPR003836">
    <property type="entry name" value="Glucokinase"/>
</dbReference>
<evidence type="ECO:0000313" key="6">
    <source>
        <dbReference type="Proteomes" id="UP000275727"/>
    </source>
</evidence>
<dbReference type="GO" id="GO:0005536">
    <property type="term" value="F:D-glucose binding"/>
    <property type="evidence" value="ECO:0007669"/>
    <property type="project" value="InterPro"/>
</dbReference>
<dbReference type="InterPro" id="IPR050201">
    <property type="entry name" value="Bacterial_glucokinase"/>
</dbReference>
<gene>
    <name evidence="4" type="primary">glk</name>
    <name evidence="5" type="ORF">DFR51_1334</name>
    <name evidence="4" type="ORF">SmB9_24080</name>
</gene>
<organism evidence="4 6">
    <name type="scientific">Sphingosinicella microcystinivorans</name>
    <dbReference type="NCBI Taxonomy" id="335406"/>
    <lineage>
        <taxon>Bacteria</taxon>
        <taxon>Pseudomonadati</taxon>
        <taxon>Pseudomonadota</taxon>
        <taxon>Alphaproteobacteria</taxon>
        <taxon>Sphingomonadales</taxon>
        <taxon>Sphingosinicellaceae</taxon>
        <taxon>Sphingosinicella</taxon>
    </lineage>
</organism>
<dbReference type="RefSeq" id="WP_121048229.1">
    <property type="nucleotide sequence ID" value="NZ_AP018711.1"/>
</dbReference>
<proteinExistence type="inferred from homology"/>
<dbReference type="GO" id="GO:0005829">
    <property type="term" value="C:cytosol"/>
    <property type="evidence" value="ECO:0007669"/>
    <property type="project" value="TreeGrafter"/>
</dbReference>
<dbReference type="KEGG" id="smic:SmB9_24080"/>
<dbReference type="InterPro" id="IPR043129">
    <property type="entry name" value="ATPase_NBD"/>
</dbReference>
<protein>
    <submittedName>
        <fullName evidence="4">Glucokinase</fullName>
    </submittedName>
</protein>
<dbReference type="EMBL" id="RBWX01000007">
    <property type="protein sequence ID" value="RKS91765.1"/>
    <property type="molecule type" value="Genomic_DNA"/>
</dbReference>
<dbReference type="Gene3D" id="3.40.367.20">
    <property type="match status" value="1"/>
</dbReference>
<dbReference type="CDD" id="cd24008">
    <property type="entry name" value="ASKHA_NBD_GLK"/>
    <property type="match status" value="1"/>
</dbReference>
<accession>A0AAD1G1J8</accession>
<keyword evidence="1" id="KW-0808">Transferase</keyword>
<dbReference type="GO" id="GO:0004340">
    <property type="term" value="F:glucokinase activity"/>
    <property type="evidence" value="ECO:0007669"/>
    <property type="project" value="InterPro"/>
</dbReference>
<sequence length="315" mass="32620">MRIVAADIGGTHARFAIAEIAGGRCELGEPVTLKSADYDGLEAAWAALPALFGQALPNAAAIGIAAPIAGDVLAFVNNDWKIRRAGLAGRLGLERVKLLNDFGAMAHGVAALGDEWTEHLCGPDVPLPLDHPVSVIGPGTGLGSAILLRRGGRVEVVETESAHIAFAPLDATEEAMMPALQRMYGRVSNERLVSGPGLAAIRAALDPGAAPMTDADLWAAALADEEDGALDRFAMIYGAVAGDIALAHGAMGVAVVGGLSNRAKTRLRASGFHARFIDKGRYGARMRQVPVRLVTHMHTGLLGAAAAFAQDYAGT</sequence>
<dbReference type="GO" id="GO:0005524">
    <property type="term" value="F:ATP binding"/>
    <property type="evidence" value="ECO:0007669"/>
    <property type="project" value="InterPro"/>
</dbReference>
<evidence type="ECO:0000313" key="5">
    <source>
        <dbReference type="EMBL" id="RKS91765.1"/>
    </source>
</evidence>
<name>A0AAD1G1J8_SPHMI</name>
<evidence type="ECO:0000313" key="7">
    <source>
        <dbReference type="Proteomes" id="UP000276029"/>
    </source>
</evidence>
<comment type="similarity">
    <text evidence="3">Belongs to the bacterial glucokinase family.</text>
</comment>
<reference evidence="4 6" key="1">
    <citation type="submission" date="2018-06" db="EMBL/GenBank/DDBJ databases">
        <title>Complete Genome Sequence of the Microcystin-Degrading Bacterium Sphingosinicella microcystinivorans Strain B-9.</title>
        <authorList>
            <person name="Jin H."/>
            <person name="Nishizawa T."/>
            <person name="Guo Y."/>
            <person name="Nishizawa A."/>
            <person name="Park H."/>
            <person name="Kato H."/>
            <person name="Tsuji K."/>
            <person name="Harada K."/>
        </authorList>
    </citation>
    <scope>NUCLEOTIDE SEQUENCE [LARGE SCALE GENOMIC DNA]</scope>
    <source>
        <strain evidence="4 6">B9</strain>
    </source>
</reference>
<dbReference type="PANTHER" id="PTHR47690">
    <property type="entry name" value="GLUCOKINASE"/>
    <property type="match status" value="1"/>
</dbReference>
<dbReference type="AlphaFoldDB" id="A0AAD1G1J8"/>
<reference evidence="5 7" key="2">
    <citation type="submission" date="2018-10" db="EMBL/GenBank/DDBJ databases">
        <title>Genomic Encyclopedia of Type Strains, Phase IV (KMG-IV): sequencing the most valuable type-strain genomes for metagenomic binning, comparative biology and taxonomic classification.</title>
        <authorList>
            <person name="Goeker M."/>
        </authorList>
    </citation>
    <scope>NUCLEOTIDE SEQUENCE [LARGE SCALE GENOMIC DNA]</scope>
    <source>
        <strain evidence="5 7">DSM 19791</strain>
    </source>
</reference>